<dbReference type="PANTHER" id="PTHR23429">
    <property type="entry name" value="GLUCOSE-6-PHOSPHATE 1-DEHYDROGENASE G6PD"/>
    <property type="match status" value="1"/>
</dbReference>
<evidence type="ECO:0000256" key="5">
    <source>
        <dbReference type="ARBA" id="ARBA00023002"/>
    </source>
</evidence>
<comment type="pathway">
    <text evidence="1">Carbohydrate degradation; pentose phosphate pathway; D-ribulose 5-phosphate from D-glucose 6-phosphate (oxidative stage): step 1/3.</text>
</comment>
<evidence type="ECO:0000256" key="6">
    <source>
        <dbReference type="ARBA" id="ARBA00023277"/>
    </source>
</evidence>
<evidence type="ECO:0000256" key="3">
    <source>
        <dbReference type="ARBA" id="ARBA00020444"/>
    </source>
</evidence>
<dbReference type="AlphaFoldDB" id="A0A6A4H9I1"/>
<dbReference type="PANTHER" id="PTHR23429:SF0">
    <property type="entry name" value="GLUCOSE-6-PHOSPHATE 1-DEHYDROGENASE"/>
    <property type="match status" value="1"/>
</dbReference>
<dbReference type="OrthoDB" id="60984at2759"/>
<proteinExistence type="predicted"/>
<dbReference type="GO" id="GO:0009051">
    <property type="term" value="P:pentose-phosphate shunt, oxidative branch"/>
    <property type="evidence" value="ECO:0007669"/>
    <property type="project" value="TreeGrafter"/>
</dbReference>
<keyword evidence="9" id="KW-1185">Reference proteome</keyword>
<evidence type="ECO:0000259" key="7">
    <source>
        <dbReference type="Pfam" id="PF02781"/>
    </source>
</evidence>
<evidence type="ECO:0000256" key="2">
    <source>
        <dbReference type="ARBA" id="ARBA00013019"/>
    </source>
</evidence>
<dbReference type="InterPro" id="IPR022675">
    <property type="entry name" value="G6P_DH_C"/>
</dbReference>
<dbReference type="InterPro" id="IPR001282">
    <property type="entry name" value="G6P_DH"/>
</dbReference>
<dbReference type="EMBL" id="ML769553">
    <property type="protein sequence ID" value="KAE9394298.1"/>
    <property type="molecule type" value="Genomic_DNA"/>
</dbReference>
<keyword evidence="6" id="KW-0119">Carbohydrate metabolism</keyword>
<reference evidence="8" key="1">
    <citation type="journal article" date="2019" name="Environ. Microbiol.">
        <title>Fungal ecological strategies reflected in gene transcription - a case study of two litter decomposers.</title>
        <authorList>
            <person name="Barbi F."/>
            <person name="Kohler A."/>
            <person name="Barry K."/>
            <person name="Baskaran P."/>
            <person name="Daum C."/>
            <person name="Fauchery L."/>
            <person name="Ihrmark K."/>
            <person name="Kuo A."/>
            <person name="LaButti K."/>
            <person name="Lipzen A."/>
            <person name="Morin E."/>
            <person name="Grigoriev I.V."/>
            <person name="Henrissat B."/>
            <person name="Lindahl B."/>
            <person name="Martin F."/>
        </authorList>
    </citation>
    <scope>NUCLEOTIDE SEQUENCE</scope>
    <source>
        <strain evidence="8">JB14</strain>
    </source>
</reference>
<dbReference type="SUPFAM" id="SSF55347">
    <property type="entry name" value="Glyceraldehyde-3-phosphate dehydrogenase-like, C-terminal domain"/>
    <property type="match status" value="1"/>
</dbReference>
<dbReference type="GO" id="GO:0006006">
    <property type="term" value="P:glucose metabolic process"/>
    <property type="evidence" value="ECO:0007669"/>
    <property type="project" value="InterPro"/>
</dbReference>
<dbReference type="Pfam" id="PF02781">
    <property type="entry name" value="G6PD_C"/>
    <property type="match status" value="1"/>
</dbReference>
<accession>A0A6A4H9I1</accession>
<keyword evidence="5" id="KW-0560">Oxidoreductase</keyword>
<feature type="domain" description="Glucose-6-phosphate dehydrogenase C-terminal" evidence="7">
    <location>
        <begin position="34"/>
        <end position="74"/>
    </location>
</feature>
<dbReference type="GO" id="GO:0050661">
    <property type="term" value="F:NADP binding"/>
    <property type="evidence" value="ECO:0007669"/>
    <property type="project" value="InterPro"/>
</dbReference>
<keyword evidence="4" id="KW-0521">NADP</keyword>
<evidence type="ECO:0000256" key="4">
    <source>
        <dbReference type="ARBA" id="ARBA00022857"/>
    </source>
</evidence>
<evidence type="ECO:0000313" key="9">
    <source>
        <dbReference type="Proteomes" id="UP000799118"/>
    </source>
</evidence>
<gene>
    <name evidence="8" type="ORF">BT96DRAFT_1048509</name>
</gene>
<organism evidence="8 9">
    <name type="scientific">Gymnopus androsaceus JB14</name>
    <dbReference type="NCBI Taxonomy" id="1447944"/>
    <lineage>
        <taxon>Eukaryota</taxon>
        <taxon>Fungi</taxon>
        <taxon>Dikarya</taxon>
        <taxon>Basidiomycota</taxon>
        <taxon>Agaricomycotina</taxon>
        <taxon>Agaricomycetes</taxon>
        <taxon>Agaricomycetidae</taxon>
        <taxon>Agaricales</taxon>
        <taxon>Marasmiineae</taxon>
        <taxon>Omphalotaceae</taxon>
        <taxon>Gymnopus</taxon>
    </lineage>
</organism>
<dbReference type="Proteomes" id="UP000799118">
    <property type="component" value="Unassembled WGS sequence"/>
</dbReference>
<dbReference type="EC" id="1.1.1.49" evidence="2"/>
<sequence>MEHPVILAPANIIDEKVSLSRSRKEQRCPCAIFGLSRCPEVPKDSTTATYAATVLWINNLRWEGVPFILKAGKMYSLDPHDFSPLNDFLTQGQP</sequence>
<dbReference type="Gene3D" id="3.30.360.10">
    <property type="entry name" value="Dihydrodipicolinate Reductase, domain 2"/>
    <property type="match status" value="1"/>
</dbReference>
<protein>
    <recommendedName>
        <fullName evidence="3">Glucose-6-phosphate 1-dehydrogenase</fullName>
        <ecNumber evidence="2">1.1.1.49</ecNumber>
    </recommendedName>
</protein>
<name>A0A6A4H9I1_9AGAR</name>
<dbReference type="GO" id="GO:0004345">
    <property type="term" value="F:glucose-6-phosphate dehydrogenase activity"/>
    <property type="evidence" value="ECO:0007669"/>
    <property type="project" value="UniProtKB-EC"/>
</dbReference>
<evidence type="ECO:0000313" key="8">
    <source>
        <dbReference type="EMBL" id="KAE9394298.1"/>
    </source>
</evidence>
<evidence type="ECO:0000256" key="1">
    <source>
        <dbReference type="ARBA" id="ARBA00004937"/>
    </source>
</evidence>